<dbReference type="PANTHER" id="PTHR11040:SF32">
    <property type="entry name" value="ZINC-REGULATED TRANSPORTER 1"/>
    <property type="match status" value="1"/>
</dbReference>
<feature type="transmembrane region" description="Helical" evidence="8">
    <location>
        <begin position="93"/>
        <end position="115"/>
    </location>
</feature>
<dbReference type="OrthoDB" id="448280at2759"/>
<evidence type="ECO:0000256" key="3">
    <source>
        <dbReference type="ARBA" id="ARBA00022448"/>
    </source>
</evidence>
<feature type="transmembrane region" description="Helical" evidence="8">
    <location>
        <begin position="293"/>
        <end position="314"/>
    </location>
</feature>
<feature type="region of interest" description="Disordered" evidence="9">
    <location>
        <begin position="136"/>
        <end position="156"/>
    </location>
</feature>
<name>A0A2G8RUX7_9APHY</name>
<gene>
    <name evidence="10" type="ORF">GSI_13188</name>
</gene>
<dbReference type="PANTHER" id="PTHR11040">
    <property type="entry name" value="ZINC/IRON TRANSPORTER"/>
    <property type="match status" value="1"/>
</dbReference>
<dbReference type="GO" id="GO:0005385">
    <property type="term" value="F:zinc ion transmembrane transporter activity"/>
    <property type="evidence" value="ECO:0007669"/>
    <property type="project" value="InterPro"/>
</dbReference>
<keyword evidence="4 8" id="KW-0812">Transmembrane</keyword>
<evidence type="ECO:0000256" key="6">
    <source>
        <dbReference type="ARBA" id="ARBA00023065"/>
    </source>
</evidence>
<evidence type="ECO:0000256" key="5">
    <source>
        <dbReference type="ARBA" id="ARBA00022989"/>
    </source>
</evidence>
<dbReference type="InterPro" id="IPR003689">
    <property type="entry name" value="ZIP"/>
</dbReference>
<organism evidence="10 11">
    <name type="scientific">Ganoderma sinense ZZ0214-1</name>
    <dbReference type="NCBI Taxonomy" id="1077348"/>
    <lineage>
        <taxon>Eukaryota</taxon>
        <taxon>Fungi</taxon>
        <taxon>Dikarya</taxon>
        <taxon>Basidiomycota</taxon>
        <taxon>Agaricomycotina</taxon>
        <taxon>Agaricomycetes</taxon>
        <taxon>Polyporales</taxon>
        <taxon>Polyporaceae</taxon>
        <taxon>Ganoderma</taxon>
    </lineage>
</organism>
<evidence type="ECO:0000256" key="9">
    <source>
        <dbReference type="SAM" id="MobiDB-lite"/>
    </source>
</evidence>
<feature type="transmembrane region" description="Helical" evidence="8">
    <location>
        <begin position="326"/>
        <end position="346"/>
    </location>
</feature>
<dbReference type="GO" id="GO:0005886">
    <property type="term" value="C:plasma membrane"/>
    <property type="evidence" value="ECO:0007669"/>
    <property type="project" value="TreeGrafter"/>
</dbReference>
<evidence type="ECO:0000313" key="10">
    <source>
        <dbReference type="EMBL" id="PIL25299.1"/>
    </source>
</evidence>
<dbReference type="STRING" id="1077348.A0A2G8RUX7"/>
<feature type="transmembrane region" description="Helical" evidence="8">
    <location>
        <begin position="219"/>
        <end position="241"/>
    </location>
</feature>
<dbReference type="Proteomes" id="UP000230002">
    <property type="component" value="Unassembled WGS sequence"/>
</dbReference>
<protein>
    <submittedName>
        <fullName evidence="10">Transporter</fullName>
    </submittedName>
</protein>
<evidence type="ECO:0000256" key="2">
    <source>
        <dbReference type="ARBA" id="ARBA00006939"/>
    </source>
</evidence>
<feature type="transmembrane region" description="Helical" evidence="8">
    <location>
        <begin position="59"/>
        <end position="78"/>
    </location>
</feature>
<feature type="transmembrane region" description="Helical" evidence="8">
    <location>
        <begin position="253"/>
        <end position="273"/>
    </location>
</feature>
<sequence>MSDECTFTGNTNDKTGLRIASIFIIMATSMCGAAFPVLARRNRWISARIPQSVFDTAKYFGSGVIIATALIHLLGPAIDELGSPCLDPAWQIYPYPLGICLVSIFSIFIVELVAFRWGTARLARLGIVHDAHGHGLASHAAHGPETDRKQQRTAALASGGDEKGAVDADSEHDHAHDGQTALGDSAAAQIIGIAILEFGVLLHSVLIGLTLAVDQQFTILFVVLIFHQTFEGLGIGARLAFLRLPPKYNYVPVLAAMLYGLTTPIGIAAGLGVRTTYNPNSATANIVSGVLDSFSSGILLYTGLVELMAHEFLFNTDMLQASNGKLAYALSCMVLGAGIMALLGRWA</sequence>
<keyword evidence="7 8" id="KW-0472">Membrane</keyword>
<evidence type="ECO:0000256" key="8">
    <source>
        <dbReference type="RuleBase" id="RU362088"/>
    </source>
</evidence>
<reference evidence="10 11" key="1">
    <citation type="journal article" date="2015" name="Sci. Rep.">
        <title>Chromosome-level genome map provides insights into diverse defense mechanisms in the medicinal fungus Ganoderma sinense.</title>
        <authorList>
            <person name="Zhu Y."/>
            <person name="Xu J."/>
            <person name="Sun C."/>
            <person name="Zhou S."/>
            <person name="Xu H."/>
            <person name="Nelson D.R."/>
            <person name="Qian J."/>
            <person name="Song J."/>
            <person name="Luo H."/>
            <person name="Xiang L."/>
            <person name="Li Y."/>
            <person name="Xu Z."/>
            <person name="Ji A."/>
            <person name="Wang L."/>
            <person name="Lu S."/>
            <person name="Hayward A."/>
            <person name="Sun W."/>
            <person name="Li X."/>
            <person name="Schwartz D.C."/>
            <person name="Wang Y."/>
            <person name="Chen S."/>
        </authorList>
    </citation>
    <scope>NUCLEOTIDE SEQUENCE [LARGE SCALE GENOMIC DNA]</scope>
    <source>
        <strain evidence="10 11">ZZ0214-1</strain>
    </source>
</reference>
<comment type="subcellular location">
    <subcellularLocation>
        <location evidence="1 8">Membrane</location>
        <topology evidence="1 8">Multi-pass membrane protein</topology>
    </subcellularLocation>
</comment>
<evidence type="ECO:0000256" key="4">
    <source>
        <dbReference type="ARBA" id="ARBA00022692"/>
    </source>
</evidence>
<dbReference type="NCBIfam" id="TIGR00820">
    <property type="entry name" value="zip"/>
    <property type="match status" value="1"/>
</dbReference>
<evidence type="ECO:0000256" key="7">
    <source>
        <dbReference type="ARBA" id="ARBA00023136"/>
    </source>
</evidence>
<proteinExistence type="inferred from homology"/>
<keyword evidence="5 8" id="KW-1133">Transmembrane helix</keyword>
<dbReference type="InterPro" id="IPR004698">
    <property type="entry name" value="Zn/Fe_permease_fun/pln"/>
</dbReference>
<comment type="similarity">
    <text evidence="2 8">Belongs to the ZIP transporter (TC 2.A.5) family.</text>
</comment>
<comment type="caution">
    <text evidence="10">The sequence shown here is derived from an EMBL/GenBank/DDBJ whole genome shotgun (WGS) entry which is preliminary data.</text>
</comment>
<dbReference type="AlphaFoldDB" id="A0A2G8RUX7"/>
<dbReference type="EMBL" id="AYKW01000056">
    <property type="protein sequence ID" value="PIL25299.1"/>
    <property type="molecule type" value="Genomic_DNA"/>
</dbReference>
<feature type="transmembrane region" description="Helical" evidence="8">
    <location>
        <begin position="190"/>
        <end position="213"/>
    </location>
</feature>
<evidence type="ECO:0000313" key="11">
    <source>
        <dbReference type="Proteomes" id="UP000230002"/>
    </source>
</evidence>
<keyword evidence="6 8" id="KW-0406">Ion transport</keyword>
<keyword evidence="11" id="KW-1185">Reference proteome</keyword>
<feature type="transmembrane region" description="Helical" evidence="8">
    <location>
        <begin position="19"/>
        <end position="38"/>
    </location>
</feature>
<keyword evidence="3 8" id="KW-0813">Transport</keyword>
<dbReference type="Pfam" id="PF02535">
    <property type="entry name" value="Zip"/>
    <property type="match status" value="1"/>
</dbReference>
<evidence type="ECO:0000256" key="1">
    <source>
        <dbReference type="ARBA" id="ARBA00004141"/>
    </source>
</evidence>
<accession>A0A2G8RUX7</accession>